<keyword evidence="4" id="KW-0808">Transferase</keyword>
<dbReference type="Pfam" id="PF02518">
    <property type="entry name" value="HATPase_c"/>
    <property type="match status" value="1"/>
</dbReference>
<evidence type="ECO:0000313" key="9">
    <source>
        <dbReference type="EMBL" id="MBJ6122371.1"/>
    </source>
</evidence>
<dbReference type="InterPro" id="IPR036097">
    <property type="entry name" value="HisK_dim/P_sf"/>
</dbReference>
<keyword evidence="7" id="KW-1133">Transmembrane helix</keyword>
<reference evidence="10" key="1">
    <citation type="submission" date="2020-12" db="EMBL/GenBank/DDBJ databases">
        <title>Hymenobacter sp.</title>
        <authorList>
            <person name="Kim M.K."/>
        </authorList>
    </citation>
    <scope>NUCLEOTIDE SEQUENCE [LARGE SCALE GENOMIC DNA]</scope>
    <source>
        <strain evidence="10">BT553</strain>
    </source>
</reference>
<dbReference type="InterPro" id="IPR050736">
    <property type="entry name" value="Sensor_HK_Regulatory"/>
</dbReference>
<dbReference type="InterPro" id="IPR003594">
    <property type="entry name" value="HATPase_dom"/>
</dbReference>
<gene>
    <name evidence="9" type="ORF">JAO74_11270</name>
</gene>
<proteinExistence type="predicted"/>
<feature type="domain" description="Histidine kinase" evidence="8">
    <location>
        <begin position="297"/>
        <end position="514"/>
    </location>
</feature>
<dbReference type="GO" id="GO:0016301">
    <property type="term" value="F:kinase activity"/>
    <property type="evidence" value="ECO:0007669"/>
    <property type="project" value="UniProtKB-KW"/>
</dbReference>
<dbReference type="PRINTS" id="PR00344">
    <property type="entry name" value="BCTRLSENSOR"/>
</dbReference>
<evidence type="ECO:0000256" key="7">
    <source>
        <dbReference type="SAM" id="Phobius"/>
    </source>
</evidence>
<evidence type="ECO:0000256" key="6">
    <source>
        <dbReference type="ARBA" id="ARBA00023012"/>
    </source>
</evidence>
<dbReference type="Proteomes" id="UP000640426">
    <property type="component" value="Unassembled WGS sequence"/>
</dbReference>
<dbReference type="Gene3D" id="3.30.565.10">
    <property type="entry name" value="Histidine kinase-like ATPase, C-terminal domain"/>
    <property type="match status" value="1"/>
</dbReference>
<dbReference type="EMBL" id="JAELXS010000005">
    <property type="protein sequence ID" value="MBJ6122371.1"/>
    <property type="molecule type" value="Genomic_DNA"/>
</dbReference>
<feature type="transmembrane region" description="Helical" evidence="7">
    <location>
        <begin position="43"/>
        <end position="64"/>
    </location>
</feature>
<feature type="transmembrane region" description="Helical" evidence="7">
    <location>
        <begin position="103"/>
        <end position="123"/>
    </location>
</feature>
<dbReference type="Pfam" id="PF00512">
    <property type="entry name" value="HisKA"/>
    <property type="match status" value="1"/>
</dbReference>
<evidence type="ECO:0000256" key="2">
    <source>
        <dbReference type="ARBA" id="ARBA00012438"/>
    </source>
</evidence>
<dbReference type="SMART" id="SM00387">
    <property type="entry name" value="HATPase_c"/>
    <property type="match status" value="1"/>
</dbReference>
<dbReference type="SUPFAM" id="SSF55874">
    <property type="entry name" value="ATPase domain of HSP90 chaperone/DNA topoisomerase II/histidine kinase"/>
    <property type="match status" value="1"/>
</dbReference>
<evidence type="ECO:0000256" key="4">
    <source>
        <dbReference type="ARBA" id="ARBA00022679"/>
    </source>
</evidence>
<dbReference type="CDD" id="cd00075">
    <property type="entry name" value="HATPase"/>
    <property type="match status" value="1"/>
</dbReference>
<dbReference type="InterPro" id="IPR003661">
    <property type="entry name" value="HisK_dim/P_dom"/>
</dbReference>
<feature type="transmembrane region" description="Helical" evidence="7">
    <location>
        <begin position="254"/>
        <end position="272"/>
    </location>
</feature>
<keyword evidence="6" id="KW-0902">Two-component regulatory system</keyword>
<comment type="catalytic activity">
    <reaction evidence="1">
        <text>ATP + protein L-histidine = ADP + protein N-phospho-L-histidine.</text>
        <dbReference type="EC" id="2.7.13.3"/>
    </reaction>
</comment>
<dbReference type="PANTHER" id="PTHR43711">
    <property type="entry name" value="TWO-COMPONENT HISTIDINE KINASE"/>
    <property type="match status" value="1"/>
</dbReference>
<protein>
    <recommendedName>
        <fullName evidence="2">histidine kinase</fullName>
        <ecNumber evidence="2">2.7.13.3</ecNumber>
    </recommendedName>
</protein>
<dbReference type="Gene3D" id="1.10.287.130">
    <property type="match status" value="1"/>
</dbReference>
<dbReference type="PANTHER" id="PTHR43711:SF26">
    <property type="entry name" value="SENSOR HISTIDINE KINASE RCSC"/>
    <property type="match status" value="1"/>
</dbReference>
<keyword evidence="7" id="KW-0812">Transmembrane</keyword>
<dbReference type="SUPFAM" id="SSF47384">
    <property type="entry name" value="Homodimeric domain of signal transducing histidine kinase"/>
    <property type="match status" value="1"/>
</dbReference>
<organism evidence="9 10">
    <name type="scientific">Sphingomonas mollis</name>
    <dbReference type="NCBI Taxonomy" id="2795726"/>
    <lineage>
        <taxon>Bacteria</taxon>
        <taxon>Pseudomonadati</taxon>
        <taxon>Pseudomonadota</taxon>
        <taxon>Alphaproteobacteria</taxon>
        <taxon>Sphingomonadales</taxon>
        <taxon>Sphingomonadaceae</taxon>
        <taxon>Sphingomonas</taxon>
    </lineage>
</organism>
<dbReference type="PROSITE" id="PS50109">
    <property type="entry name" value="HIS_KIN"/>
    <property type="match status" value="1"/>
</dbReference>
<keyword evidence="7" id="KW-0472">Membrane</keyword>
<evidence type="ECO:0000313" key="10">
    <source>
        <dbReference type="Proteomes" id="UP000640426"/>
    </source>
</evidence>
<evidence type="ECO:0000256" key="1">
    <source>
        <dbReference type="ARBA" id="ARBA00000085"/>
    </source>
</evidence>
<dbReference type="InterPro" id="IPR004358">
    <property type="entry name" value="Sig_transdc_His_kin-like_C"/>
</dbReference>
<evidence type="ECO:0000256" key="3">
    <source>
        <dbReference type="ARBA" id="ARBA00022553"/>
    </source>
</evidence>
<dbReference type="SMART" id="SM00388">
    <property type="entry name" value="HisKA"/>
    <property type="match status" value="1"/>
</dbReference>
<feature type="transmembrane region" description="Helical" evidence="7">
    <location>
        <begin position="12"/>
        <end position="31"/>
    </location>
</feature>
<accession>A0ABS0XQQ9</accession>
<feature type="transmembrane region" description="Helical" evidence="7">
    <location>
        <begin position="165"/>
        <end position="186"/>
    </location>
</feature>
<feature type="transmembrane region" description="Helical" evidence="7">
    <location>
        <begin position="135"/>
        <end position="153"/>
    </location>
</feature>
<dbReference type="EC" id="2.7.13.3" evidence="2"/>
<keyword evidence="5 9" id="KW-0418">Kinase</keyword>
<dbReference type="CDD" id="cd00082">
    <property type="entry name" value="HisKA"/>
    <property type="match status" value="1"/>
</dbReference>
<keyword evidence="10" id="KW-1185">Reference proteome</keyword>
<dbReference type="InterPro" id="IPR036890">
    <property type="entry name" value="HATPase_C_sf"/>
</dbReference>
<name>A0ABS0XQQ9_9SPHN</name>
<sequence length="523" mass="56494">MTIGWPDQSVSMRAGTAALVALCAARTIHLTSRSAVDRHRWRWHLVTAAFIIWAISWTTAAMMAPSDAAMPFLSLIGLFRQVLFLIALLPTSGEDQGWRLRSLDVAQVVLLGVLLAILSWPGTALLHIRQTDSRFLYVGHVALAVVAIASYLRQSGEIRRLIGPLAILHSVYAVTSIFAAVAVAKWGFADNSAKWVFGDMAFVAYLWATSKKRCETSSRWRVLILRVPRDLPPLLLAAVILMLSVELGRRSLPWGMGVGIIGLIIYVTRTTILNDRYLTLRDQLIATEEARGRALIDIVHEIRSPLGSVALNAALLTKGDAIPQPQRRWVEQIEINTTQVTTLLNDVLELERLDAGLIDLDIQPCGPEAVIAAALAVVSAQAIEFDITLTVVPCSTTAPMMADPCKLSRVLINLIGNAIRFTPAGGRVTISTDERSTKYLAITVEDTGIGIPPEAQGLLFKRFGYCATPVNGRRGSGLGLSISAGIIRAMGGTLSLESIATVGTKAEIVMPVHAAAATSGAYR</sequence>
<dbReference type="InterPro" id="IPR005467">
    <property type="entry name" value="His_kinase_dom"/>
</dbReference>
<comment type="caution">
    <text evidence="9">The sequence shown here is derived from an EMBL/GenBank/DDBJ whole genome shotgun (WGS) entry which is preliminary data.</text>
</comment>
<evidence type="ECO:0000259" key="8">
    <source>
        <dbReference type="PROSITE" id="PS50109"/>
    </source>
</evidence>
<evidence type="ECO:0000256" key="5">
    <source>
        <dbReference type="ARBA" id="ARBA00022777"/>
    </source>
</evidence>
<keyword evidence="3" id="KW-0597">Phosphoprotein</keyword>